<dbReference type="Pfam" id="PF03683">
    <property type="entry name" value="UPF0175"/>
    <property type="match status" value="1"/>
</dbReference>
<gene>
    <name evidence="2" type="ORF">P8X34_08955</name>
</gene>
<name>A0ABV4T6U5_9EURY</name>
<reference evidence="2 3" key="1">
    <citation type="submission" date="2023-03" db="EMBL/GenBank/DDBJ databases">
        <title>Speciation in Pyrococcus: adaptation to high temperature as a mechanism.</title>
        <authorList>
            <person name="Gu J."/>
        </authorList>
    </citation>
    <scope>NUCLEOTIDE SEQUENCE [LARGE SCALE GENOMIC DNA]</scope>
    <source>
        <strain evidence="2 3">LMOA34</strain>
    </source>
</reference>
<dbReference type="InterPro" id="IPR052264">
    <property type="entry name" value="UPF0175_domain"/>
</dbReference>
<dbReference type="EMBL" id="JARRIG010000005">
    <property type="protein sequence ID" value="MFA4804852.1"/>
    <property type="molecule type" value="Genomic_DNA"/>
</dbReference>
<comment type="similarity">
    <text evidence="1">Belongs to the UPF0175 family.</text>
</comment>
<evidence type="ECO:0000313" key="3">
    <source>
        <dbReference type="Proteomes" id="UP001571980"/>
    </source>
</evidence>
<keyword evidence="3" id="KW-1185">Reference proteome</keyword>
<dbReference type="InterPro" id="IPR005368">
    <property type="entry name" value="UPF0175"/>
</dbReference>
<comment type="caution">
    <text evidence="2">The sequence shown here is derived from an EMBL/GenBank/DDBJ whole genome shotgun (WGS) entry which is preliminary data.</text>
</comment>
<evidence type="ECO:0000256" key="1">
    <source>
        <dbReference type="ARBA" id="ARBA00005651"/>
    </source>
</evidence>
<organism evidence="2 3">
    <name type="scientific">Pyrococcus kukulkanii</name>
    <dbReference type="NCBI Taxonomy" id="1609559"/>
    <lineage>
        <taxon>Archaea</taxon>
        <taxon>Methanobacteriati</taxon>
        <taxon>Methanobacteriota</taxon>
        <taxon>Thermococci</taxon>
        <taxon>Thermococcales</taxon>
        <taxon>Thermococcaceae</taxon>
        <taxon>Pyrococcus</taxon>
    </lineage>
</organism>
<proteinExistence type="inferred from homology"/>
<dbReference type="RefSeq" id="WP_372824076.1">
    <property type="nucleotide sequence ID" value="NZ_JARRIF010000005.1"/>
</dbReference>
<dbReference type="Proteomes" id="UP001571980">
    <property type="component" value="Unassembled WGS sequence"/>
</dbReference>
<accession>A0ABV4T6U5</accession>
<protein>
    <submittedName>
        <fullName evidence="2">UPF0175 family protein</fullName>
    </submittedName>
</protein>
<evidence type="ECO:0000313" key="2">
    <source>
        <dbReference type="EMBL" id="MFA4804852.1"/>
    </source>
</evidence>
<sequence length="47" mass="5207">MVSLGKAAEIAGVSKWEMMEILASKGIPLQYSEEDLRGDVKTLERLL</sequence>
<dbReference type="PANTHER" id="PTHR37525">
    <property type="entry name" value="UPF0175 PROTEIN SSL1255"/>
    <property type="match status" value="1"/>
</dbReference>
<dbReference type="PANTHER" id="PTHR37525:SF1">
    <property type="entry name" value="UPF0175 PROTEIN SSL1255"/>
    <property type="match status" value="1"/>
</dbReference>